<evidence type="ECO:0000313" key="5">
    <source>
        <dbReference type="Proteomes" id="UP000229740"/>
    </source>
</evidence>
<name>A0A2G6E1A4_9BACT</name>
<evidence type="ECO:0000256" key="1">
    <source>
        <dbReference type="ARBA" id="ARBA00022723"/>
    </source>
</evidence>
<sequence length="337" mass="36804">MSRQKKPRIAVLPGDPCGVGPELAAKLLAEREMLAQAQVIALGDRRIFQMGETLAGVSLEICDIHEIEALPSESTTLFCLDYPSMAPEDVTRGKVNPKAGASVYKTLLYALELAQSGAIDGFVFAPFNKKAMHLGGCPFESEFMLFLDFFQIHGVHGEINVLDELWTTRVSSHIALKDVVECIQQQRIFETIRHLHQSLQRYGLLQPKIAVTGLNPHCGEEGMFGREELDEIGPAVEQAKSEGMNVVGPYPADTIFLRREKEQFNGIISMYHDQGQVATKLLGFDRGVTVHGGLPVPITTPSHGTAFDIAGKGIAHHQAICNAFNIAVQMAQGGRST</sequence>
<dbReference type="PANTHER" id="PTHR30004:SF3">
    <property type="entry name" value="4-HYDROXYTHREONINE-4-PHOSPHATE DEHYDROGENASE 2-RELATED"/>
    <property type="match status" value="1"/>
</dbReference>
<dbReference type="SUPFAM" id="SSF53659">
    <property type="entry name" value="Isocitrate/Isopropylmalate dehydrogenase-like"/>
    <property type="match status" value="1"/>
</dbReference>
<dbReference type="PANTHER" id="PTHR30004">
    <property type="entry name" value="4-HYDROXYTHREONINE-4-PHOSPHATE DEHYDROGENASE"/>
    <property type="match status" value="1"/>
</dbReference>
<accession>A0A2G6E1A4</accession>
<dbReference type="Gene3D" id="3.40.718.10">
    <property type="entry name" value="Isopropylmalate Dehydrogenase"/>
    <property type="match status" value="1"/>
</dbReference>
<keyword evidence="2" id="KW-0560">Oxidoreductase</keyword>
<dbReference type="GO" id="GO:0046872">
    <property type="term" value="F:metal ion binding"/>
    <property type="evidence" value="ECO:0007669"/>
    <property type="project" value="UniProtKB-KW"/>
</dbReference>
<dbReference type="AlphaFoldDB" id="A0A2G6E1A4"/>
<dbReference type="EMBL" id="PDPS01000042">
    <property type="protein sequence ID" value="PID55855.1"/>
    <property type="molecule type" value="Genomic_DNA"/>
</dbReference>
<evidence type="ECO:0000256" key="3">
    <source>
        <dbReference type="ARBA" id="ARBA00023027"/>
    </source>
</evidence>
<keyword evidence="3" id="KW-0520">NAD</keyword>
<organism evidence="4 5">
    <name type="scientific">candidate division KSB3 bacterium</name>
    <dbReference type="NCBI Taxonomy" id="2044937"/>
    <lineage>
        <taxon>Bacteria</taxon>
        <taxon>candidate division KSB3</taxon>
    </lineage>
</organism>
<dbReference type="InterPro" id="IPR005255">
    <property type="entry name" value="PdxA_fam"/>
</dbReference>
<proteinExistence type="predicted"/>
<keyword evidence="1" id="KW-0479">Metal-binding</keyword>
<dbReference type="GO" id="GO:0016491">
    <property type="term" value="F:oxidoreductase activity"/>
    <property type="evidence" value="ECO:0007669"/>
    <property type="project" value="UniProtKB-KW"/>
</dbReference>
<gene>
    <name evidence="4" type="ORF">CSB45_14195</name>
</gene>
<dbReference type="GO" id="GO:0051287">
    <property type="term" value="F:NAD binding"/>
    <property type="evidence" value="ECO:0007669"/>
    <property type="project" value="InterPro"/>
</dbReference>
<dbReference type="Pfam" id="PF04166">
    <property type="entry name" value="PdxA"/>
    <property type="match status" value="1"/>
</dbReference>
<evidence type="ECO:0000256" key="2">
    <source>
        <dbReference type="ARBA" id="ARBA00023002"/>
    </source>
</evidence>
<evidence type="ECO:0000313" key="4">
    <source>
        <dbReference type="EMBL" id="PID55855.1"/>
    </source>
</evidence>
<protein>
    <submittedName>
        <fullName evidence="4">4-hydroxythreonine-4-phosphate dehydrogenase</fullName>
    </submittedName>
</protein>
<dbReference type="Proteomes" id="UP000229740">
    <property type="component" value="Unassembled WGS sequence"/>
</dbReference>
<comment type="caution">
    <text evidence="4">The sequence shown here is derived from an EMBL/GenBank/DDBJ whole genome shotgun (WGS) entry which is preliminary data.</text>
</comment>
<reference evidence="4 5" key="1">
    <citation type="submission" date="2017-10" db="EMBL/GenBank/DDBJ databases">
        <title>Novel microbial diversity and functional potential in the marine mammal oral microbiome.</title>
        <authorList>
            <person name="Dudek N.K."/>
            <person name="Sun C.L."/>
            <person name="Burstein D."/>
            <person name="Kantor R.S."/>
            <person name="Aliaga Goltsman D.S."/>
            <person name="Bik E.M."/>
            <person name="Thomas B.C."/>
            <person name="Banfield J.F."/>
            <person name="Relman D.A."/>
        </authorList>
    </citation>
    <scope>NUCLEOTIDE SEQUENCE [LARGE SCALE GENOMIC DNA]</scope>
    <source>
        <strain evidence="4">DOLZORAL124_49_17</strain>
    </source>
</reference>